<dbReference type="EMBL" id="JABFAB010000003">
    <property type="protein sequence ID" value="MBA0643630.1"/>
    <property type="molecule type" value="Genomic_DNA"/>
</dbReference>
<organism evidence="1 2">
    <name type="scientific">Gossypium klotzschianum</name>
    <dbReference type="NCBI Taxonomy" id="34286"/>
    <lineage>
        <taxon>Eukaryota</taxon>
        <taxon>Viridiplantae</taxon>
        <taxon>Streptophyta</taxon>
        <taxon>Embryophyta</taxon>
        <taxon>Tracheophyta</taxon>
        <taxon>Spermatophyta</taxon>
        <taxon>Magnoliopsida</taxon>
        <taxon>eudicotyledons</taxon>
        <taxon>Gunneridae</taxon>
        <taxon>Pentapetalae</taxon>
        <taxon>rosids</taxon>
        <taxon>malvids</taxon>
        <taxon>Malvales</taxon>
        <taxon>Malvaceae</taxon>
        <taxon>Malvoideae</taxon>
        <taxon>Gossypium</taxon>
    </lineage>
</organism>
<name>A0A7J8TZR2_9ROSI</name>
<sequence length="196" mass="22479">MNTYKKRLVEYSGRARRKANSKRCFLGRTYVTLRVWKVSALGDIFHPKRVDKASFTWSIIAATEDALKDEFGWQVGSGDCINIRIDNWRCWNIGRVHELYGQGLGDKICNLPIGGKGHCNKTVWFHNPHGFFNLKSAYSWLLLKEIGFGPHRFFQKALWNFDTIPKGCPRCRAEYKTVIHALKDCPTSRVILSIGG</sequence>
<reference evidence="1 2" key="1">
    <citation type="journal article" date="2019" name="Genome Biol. Evol.">
        <title>Insights into the evolution of the New World diploid cottons (Gossypium, subgenus Houzingenia) based on genome sequencing.</title>
        <authorList>
            <person name="Grover C.E."/>
            <person name="Arick M.A. 2nd"/>
            <person name="Thrash A."/>
            <person name="Conover J.L."/>
            <person name="Sanders W.S."/>
            <person name="Peterson D.G."/>
            <person name="Frelichowski J.E."/>
            <person name="Scheffler J.A."/>
            <person name="Scheffler B.E."/>
            <person name="Wendel J.F."/>
        </authorList>
    </citation>
    <scope>NUCLEOTIDE SEQUENCE [LARGE SCALE GENOMIC DNA]</scope>
    <source>
        <strain evidence="1">57</strain>
        <tissue evidence="1">Leaf</tissue>
    </source>
</reference>
<proteinExistence type="predicted"/>
<dbReference type="AlphaFoldDB" id="A0A7J8TZR2"/>
<protein>
    <recommendedName>
        <fullName evidence="3">Reverse transcriptase zinc-binding domain-containing protein</fullName>
    </recommendedName>
</protein>
<accession>A0A7J8TZR2</accession>
<evidence type="ECO:0000313" key="2">
    <source>
        <dbReference type="Proteomes" id="UP000593573"/>
    </source>
</evidence>
<gene>
    <name evidence="1" type="ORF">Goklo_027901</name>
</gene>
<evidence type="ECO:0000313" key="1">
    <source>
        <dbReference type="EMBL" id="MBA0643630.1"/>
    </source>
</evidence>
<dbReference type="OrthoDB" id="988822at2759"/>
<comment type="caution">
    <text evidence="1">The sequence shown here is derived from an EMBL/GenBank/DDBJ whole genome shotgun (WGS) entry which is preliminary data.</text>
</comment>
<dbReference type="Proteomes" id="UP000593573">
    <property type="component" value="Unassembled WGS sequence"/>
</dbReference>
<keyword evidence="2" id="KW-1185">Reference proteome</keyword>
<evidence type="ECO:0008006" key="3">
    <source>
        <dbReference type="Google" id="ProtNLM"/>
    </source>
</evidence>